<dbReference type="GO" id="GO:0012505">
    <property type="term" value="C:endomembrane system"/>
    <property type="evidence" value="ECO:0007669"/>
    <property type="project" value="UniProtKB-SubCell"/>
</dbReference>
<name>A0A4U0UPH3_9PEZI</name>
<sequence length="476" mass="51542">MRPIALMLTAAVLLTREADAITLDVNSTASIRNASAMLAYDLMSYYQNNQSSTAVTAIGTLPAPLYWWEAGAVWGGMIDYWAYTNDTSYVHTVQQALLAQVGPNDDYMMPAYYPSLGNDDQAFWAIAALSAAEYGFPTPSGNSSTVWLDSAEAVFNTQQSRWDTSSCNGGLKCQIFTSNAGYDYKNSISNGGKSLRFFQIAARLAHYTGNETYVTWAEKTWDWLSAVGLIDQNYNVYDGTDDTLNCSKLDHTLWSYNPSMMLYGTAMLYNFTNGSQIWEKRTTGLLESCANNFFSPFSDATSIMYEPACEPTGTCDVDQLSFKAYTSRWMAKASIVAPYIAGSVSVLLTRSAEAAAQVCSGGASGTMCGQKWYVGGNDGNFGVGQELSALETVQALLLLLDGGVRAAQRYPLTSEDVHVSVASNPTSTFLIPPKTSAIGSATGTSSPSSESWRLRSNMNIPAQLILGLGTGLWLAR</sequence>
<dbReference type="Proteomes" id="UP000310066">
    <property type="component" value="Unassembled WGS sequence"/>
</dbReference>
<dbReference type="OrthoDB" id="4187847at2759"/>
<dbReference type="InterPro" id="IPR014480">
    <property type="entry name" value="Mannan-1_6-alpha_mannosidase"/>
</dbReference>
<evidence type="ECO:0000256" key="3">
    <source>
        <dbReference type="ARBA" id="ARBA00009699"/>
    </source>
</evidence>
<dbReference type="Pfam" id="PF03663">
    <property type="entry name" value="Glyco_hydro_76"/>
    <property type="match status" value="1"/>
</dbReference>
<feature type="chain" id="PRO_5020251642" description="Mannan endo-1,6-alpha-mannosidase" evidence="11">
    <location>
        <begin position="21"/>
        <end position="476"/>
    </location>
</feature>
<dbReference type="PIRSF" id="PIRSF016302">
    <property type="entry name" value="Man_a_manosd"/>
    <property type="match status" value="1"/>
</dbReference>
<evidence type="ECO:0000256" key="10">
    <source>
        <dbReference type="PIRNR" id="PIRNR016302"/>
    </source>
</evidence>
<evidence type="ECO:0000256" key="5">
    <source>
        <dbReference type="ARBA" id="ARBA00022729"/>
    </source>
</evidence>
<evidence type="ECO:0000313" key="12">
    <source>
        <dbReference type="EMBL" id="TKA37724.1"/>
    </source>
</evidence>
<organism evidence="12 13">
    <name type="scientific">Friedmanniomyces endolithicus</name>
    <dbReference type="NCBI Taxonomy" id="329885"/>
    <lineage>
        <taxon>Eukaryota</taxon>
        <taxon>Fungi</taxon>
        <taxon>Dikarya</taxon>
        <taxon>Ascomycota</taxon>
        <taxon>Pezizomycotina</taxon>
        <taxon>Dothideomycetes</taxon>
        <taxon>Dothideomycetidae</taxon>
        <taxon>Mycosphaerellales</taxon>
        <taxon>Teratosphaeriaceae</taxon>
        <taxon>Friedmanniomyces</taxon>
    </lineage>
</organism>
<dbReference type="EMBL" id="NAJP01000050">
    <property type="protein sequence ID" value="TKA37724.1"/>
    <property type="molecule type" value="Genomic_DNA"/>
</dbReference>
<evidence type="ECO:0000256" key="2">
    <source>
        <dbReference type="ARBA" id="ARBA00004308"/>
    </source>
</evidence>
<dbReference type="AlphaFoldDB" id="A0A4U0UPH3"/>
<comment type="subcellular location">
    <subcellularLocation>
        <location evidence="2">Endomembrane system</location>
    </subcellularLocation>
</comment>
<dbReference type="PANTHER" id="PTHR12145:SF36">
    <property type="entry name" value="MANNAN ENDO-1,6-ALPHA-MANNOSIDASE DCW1"/>
    <property type="match status" value="1"/>
</dbReference>
<evidence type="ECO:0000256" key="7">
    <source>
        <dbReference type="ARBA" id="ARBA00023136"/>
    </source>
</evidence>
<dbReference type="FunFam" id="1.50.10.20:FF:000006">
    <property type="entry name" value="Mannan endo-1,6-alpha-mannosidase"/>
    <property type="match status" value="1"/>
</dbReference>
<evidence type="ECO:0000256" key="8">
    <source>
        <dbReference type="ARBA" id="ARBA00023180"/>
    </source>
</evidence>
<keyword evidence="7" id="KW-0472">Membrane</keyword>
<evidence type="ECO:0000256" key="4">
    <source>
        <dbReference type="ARBA" id="ARBA00012350"/>
    </source>
</evidence>
<dbReference type="EC" id="3.2.1.101" evidence="4 10"/>
<gene>
    <name evidence="12" type="ORF">B0A54_11808</name>
</gene>
<evidence type="ECO:0000256" key="9">
    <source>
        <dbReference type="ARBA" id="ARBA00023295"/>
    </source>
</evidence>
<keyword evidence="5 11" id="KW-0732">Signal</keyword>
<dbReference type="STRING" id="329885.A0A4U0UPH3"/>
<protein>
    <recommendedName>
        <fullName evidence="4 10">Mannan endo-1,6-alpha-mannosidase</fullName>
        <ecNumber evidence="4 10">3.2.1.101</ecNumber>
    </recommendedName>
</protein>
<dbReference type="PANTHER" id="PTHR12145">
    <property type="entry name" value="MANNAN ENDO-1,6-ALPHA-MANNOSIDASE DCW1"/>
    <property type="match status" value="1"/>
</dbReference>
<dbReference type="InterPro" id="IPR008928">
    <property type="entry name" value="6-hairpin_glycosidase_sf"/>
</dbReference>
<evidence type="ECO:0000256" key="1">
    <source>
        <dbReference type="ARBA" id="ARBA00001452"/>
    </source>
</evidence>
<dbReference type="GO" id="GO:0009272">
    <property type="term" value="P:fungal-type cell wall biogenesis"/>
    <property type="evidence" value="ECO:0007669"/>
    <property type="project" value="TreeGrafter"/>
</dbReference>
<comment type="similarity">
    <text evidence="3 10">Belongs to the glycosyl hydrolase 76 family.</text>
</comment>
<reference evidence="12 13" key="1">
    <citation type="submission" date="2017-03" db="EMBL/GenBank/DDBJ databases">
        <title>Genomes of endolithic fungi from Antarctica.</title>
        <authorList>
            <person name="Coleine C."/>
            <person name="Masonjones S."/>
            <person name="Stajich J.E."/>
        </authorList>
    </citation>
    <scope>NUCLEOTIDE SEQUENCE [LARGE SCALE GENOMIC DNA]</scope>
    <source>
        <strain evidence="12 13">CCFEE 5311</strain>
    </source>
</reference>
<dbReference type="InterPro" id="IPR005198">
    <property type="entry name" value="Glyco_hydro_76"/>
</dbReference>
<evidence type="ECO:0000256" key="6">
    <source>
        <dbReference type="ARBA" id="ARBA00022801"/>
    </source>
</evidence>
<keyword evidence="9 10" id="KW-0326">Glycosidase</keyword>
<comment type="caution">
    <text evidence="12">The sequence shown here is derived from an EMBL/GenBank/DDBJ whole genome shotgun (WGS) entry which is preliminary data.</text>
</comment>
<dbReference type="GO" id="GO:0016052">
    <property type="term" value="P:carbohydrate catabolic process"/>
    <property type="evidence" value="ECO:0007669"/>
    <property type="project" value="InterPro"/>
</dbReference>
<dbReference type="SUPFAM" id="SSF48208">
    <property type="entry name" value="Six-hairpin glycosidases"/>
    <property type="match status" value="1"/>
</dbReference>
<dbReference type="GO" id="GO:0008496">
    <property type="term" value="F:mannan endo-1,6-alpha-mannosidase activity"/>
    <property type="evidence" value="ECO:0007669"/>
    <property type="project" value="UniProtKB-UniRule"/>
</dbReference>
<accession>A0A4U0UPH3</accession>
<keyword evidence="6 10" id="KW-0378">Hydrolase</keyword>
<dbReference type="Gene3D" id="1.50.10.20">
    <property type="match status" value="1"/>
</dbReference>
<evidence type="ECO:0000256" key="11">
    <source>
        <dbReference type="SAM" id="SignalP"/>
    </source>
</evidence>
<evidence type="ECO:0000313" key="13">
    <source>
        <dbReference type="Proteomes" id="UP000310066"/>
    </source>
</evidence>
<keyword evidence="8" id="KW-0325">Glycoprotein</keyword>
<proteinExistence type="inferred from homology"/>
<comment type="catalytic activity">
    <reaction evidence="1 10">
        <text>Random hydrolysis of (1-&gt;6)-alpha-D-mannosidic linkages in unbranched (1-&gt;6)-mannans.</text>
        <dbReference type="EC" id="3.2.1.101"/>
    </reaction>
</comment>
<feature type="signal peptide" evidence="11">
    <location>
        <begin position="1"/>
        <end position="20"/>
    </location>
</feature>